<accession>A0AAD5CX10</accession>
<evidence type="ECO:0000313" key="3">
    <source>
        <dbReference type="Proteomes" id="UP001206925"/>
    </source>
</evidence>
<proteinExistence type="predicted"/>
<keyword evidence="1" id="KW-0472">Membrane</keyword>
<keyword evidence="1" id="KW-1133">Transmembrane helix</keyword>
<reference evidence="2" key="1">
    <citation type="submission" date="2022-06" db="EMBL/GenBank/DDBJ databases">
        <title>Uncovering the hologenomic basis of an extraordinary plant invasion.</title>
        <authorList>
            <person name="Bieker V.C."/>
            <person name="Martin M.D."/>
            <person name="Gilbert T."/>
            <person name="Hodgins K."/>
            <person name="Battlay P."/>
            <person name="Petersen B."/>
            <person name="Wilson J."/>
        </authorList>
    </citation>
    <scope>NUCLEOTIDE SEQUENCE</scope>
    <source>
        <strain evidence="2">AA19_3_7</strain>
        <tissue evidence="2">Leaf</tissue>
    </source>
</reference>
<keyword evidence="1" id="KW-0812">Transmembrane</keyword>
<protein>
    <submittedName>
        <fullName evidence="2">Uncharacterized protein</fullName>
    </submittedName>
</protein>
<gene>
    <name evidence="2" type="ORF">M8C21_033064</name>
</gene>
<sequence>MEFSRPKFAIETVNGLASLDLLDESKCSAHSLQTARVPKLVDVQSAETKEGSNNIFILTLLYLTHVVCFLLAWWGVGQWCAGTLDIQITVPFYSQEVPRTVVKKANKLLLGVLMPNSQI</sequence>
<keyword evidence="3" id="KW-1185">Reference proteome</keyword>
<evidence type="ECO:0000313" key="2">
    <source>
        <dbReference type="EMBL" id="KAI7749477.1"/>
    </source>
</evidence>
<evidence type="ECO:0000256" key="1">
    <source>
        <dbReference type="SAM" id="Phobius"/>
    </source>
</evidence>
<dbReference type="Proteomes" id="UP001206925">
    <property type="component" value="Unassembled WGS sequence"/>
</dbReference>
<feature type="transmembrane region" description="Helical" evidence="1">
    <location>
        <begin position="55"/>
        <end position="76"/>
    </location>
</feature>
<name>A0AAD5CX10_AMBAR</name>
<comment type="caution">
    <text evidence="2">The sequence shown here is derived from an EMBL/GenBank/DDBJ whole genome shotgun (WGS) entry which is preliminary data.</text>
</comment>
<dbReference type="AlphaFoldDB" id="A0AAD5CX10"/>
<dbReference type="EMBL" id="JAMZMK010006355">
    <property type="protein sequence ID" value="KAI7749477.1"/>
    <property type="molecule type" value="Genomic_DNA"/>
</dbReference>
<organism evidence="2 3">
    <name type="scientific">Ambrosia artemisiifolia</name>
    <name type="common">Common ragweed</name>
    <dbReference type="NCBI Taxonomy" id="4212"/>
    <lineage>
        <taxon>Eukaryota</taxon>
        <taxon>Viridiplantae</taxon>
        <taxon>Streptophyta</taxon>
        <taxon>Embryophyta</taxon>
        <taxon>Tracheophyta</taxon>
        <taxon>Spermatophyta</taxon>
        <taxon>Magnoliopsida</taxon>
        <taxon>eudicotyledons</taxon>
        <taxon>Gunneridae</taxon>
        <taxon>Pentapetalae</taxon>
        <taxon>asterids</taxon>
        <taxon>campanulids</taxon>
        <taxon>Asterales</taxon>
        <taxon>Asteraceae</taxon>
        <taxon>Asteroideae</taxon>
        <taxon>Heliantheae alliance</taxon>
        <taxon>Heliantheae</taxon>
        <taxon>Ambrosia</taxon>
    </lineage>
</organism>